<evidence type="ECO:0000256" key="5">
    <source>
        <dbReference type="ARBA" id="ARBA00023180"/>
    </source>
</evidence>
<dbReference type="PROSITE" id="PS50940">
    <property type="entry name" value="CHIT_BIND_II"/>
    <property type="match status" value="2"/>
</dbReference>
<dbReference type="Gene3D" id="2.170.140.10">
    <property type="entry name" value="Chitin binding domain"/>
    <property type="match status" value="1"/>
</dbReference>
<evidence type="ECO:0000256" key="1">
    <source>
        <dbReference type="ARBA" id="ARBA00022669"/>
    </source>
</evidence>
<keyword evidence="9" id="KW-1185">Reference proteome</keyword>
<dbReference type="PANTHER" id="PTHR23301:SF0">
    <property type="entry name" value="CHITIN-BINDING TYPE-2 DOMAIN-CONTAINING PROTEIN-RELATED"/>
    <property type="match status" value="1"/>
</dbReference>
<evidence type="ECO:0000259" key="7">
    <source>
        <dbReference type="PROSITE" id="PS50940"/>
    </source>
</evidence>
<keyword evidence="1" id="KW-0147">Chitin-binding</keyword>
<dbReference type="EMBL" id="JADYXP020000002">
    <property type="protein sequence ID" value="KAL0131007.1"/>
    <property type="molecule type" value="Genomic_DNA"/>
</dbReference>
<organism evidence="8 9">
    <name type="scientific">Cardiocondyla obscurior</name>
    <dbReference type="NCBI Taxonomy" id="286306"/>
    <lineage>
        <taxon>Eukaryota</taxon>
        <taxon>Metazoa</taxon>
        <taxon>Ecdysozoa</taxon>
        <taxon>Arthropoda</taxon>
        <taxon>Hexapoda</taxon>
        <taxon>Insecta</taxon>
        <taxon>Pterygota</taxon>
        <taxon>Neoptera</taxon>
        <taxon>Endopterygota</taxon>
        <taxon>Hymenoptera</taxon>
        <taxon>Apocrita</taxon>
        <taxon>Aculeata</taxon>
        <taxon>Formicoidea</taxon>
        <taxon>Formicidae</taxon>
        <taxon>Myrmicinae</taxon>
        <taxon>Cardiocondyla</taxon>
    </lineage>
</organism>
<dbReference type="Pfam" id="PF01607">
    <property type="entry name" value="CBM_14"/>
    <property type="match status" value="2"/>
</dbReference>
<evidence type="ECO:0000313" key="9">
    <source>
        <dbReference type="Proteomes" id="UP001430953"/>
    </source>
</evidence>
<feature type="signal peptide" evidence="6">
    <location>
        <begin position="1"/>
        <end position="20"/>
    </location>
</feature>
<feature type="domain" description="Chitin-binding type-2" evidence="7">
    <location>
        <begin position="104"/>
        <end position="161"/>
    </location>
</feature>
<dbReference type="SMART" id="SM00494">
    <property type="entry name" value="ChtBD2"/>
    <property type="match status" value="2"/>
</dbReference>
<keyword evidence="3" id="KW-0677">Repeat</keyword>
<accession>A0AAW2GV05</accession>
<dbReference type="SUPFAM" id="SSF57625">
    <property type="entry name" value="Invertebrate chitin-binding proteins"/>
    <property type="match status" value="2"/>
</dbReference>
<dbReference type="GO" id="GO:0005576">
    <property type="term" value="C:extracellular region"/>
    <property type="evidence" value="ECO:0007669"/>
    <property type="project" value="InterPro"/>
</dbReference>
<dbReference type="PANTHER" id="PTHR23301">
    <property type="entry name" value="CHITIN BINDING PERITROPHIN-A"/>
    <property type="match status" value="1"/>
</dbReference>
<feature type="chain" id="PRO_5043486674" description="Chitin-binding type-2 domain-containing protein" evidence="6">
    <location>
        <begin position="21"/>
        <end position="161"/>
    </location>
</feature>
<protein>
    <recommendedName>
        <fullName evidence="7">Chitin-binding type-2 domain-containing protein</fullName>
    </recommendedName>
</protein>
<dbReference type="InterPro" id="IPR036508">
    <property type="entry name" value="Chitin-bd_dom_sf"/>
</dbReference>
<dbReference type="GO" id="GO:0008061">
    <property type="term" value="F:chitin binding"/>
    <property type="evidence" value="ECO:0007669"/>
    <property type="project" value="UniProtKB-KW"/>
</dbReference>
<dbReference type="AlphaFoldDB" id="A0AAW2GV05"/>
<keyword evidence="4" id="KW-1015">Disulfide bond</keyword>
<keyword evidence="2 6" id="KW-0732">Signal</keyword>
<dbReference type="InterPro" id="IPR051940">
    <property type="entry name" value="Chitin_bind-dev_reg"/>
</dbReference>
<dbReference type="Proteomes" id="UP001430953">
    <property type="component" value="Unassembled WGS sequence"/>
</dbReference>
<evidence type="ECO:0000256" key="6">
    <source>
        <dbReference type="SAM" id="SignalP"/>
    </source>
</evidence>
<name>A0AAW2GV05_9HYME</name>
<evidence type="ECO:0000256" key="4">
    <source>
        <dbReference type="ARBA" id="ARBA00023157"/>
    </source>
</evidence>
<evidence type="ECO:0000256" key="3">
    <source>
        <dbReference type="ARBA" id="ARBA00022737"/>
    </source>
</evidence>
<comment type="caution">
    <text evidence="8">The sequence shown here is derived from an EMBL/GenBank/DDBJ whole genome shotgun (WGS) entry which is preliminary data.</text>
</comment>
<gene>
    <name evidence="8" type="ORF">PUN28_002537</name>
</gene>
<proteinExistence type="predicted"/>
<dbReference type="InterPro" id="IPR002557">
    <property type="entry name" value="Chitin-bd_dom"/>
</dbReference>
<feature type="domain" description="Chitin-binding type-2" evidence="7">
    <location>
        <begin position="36"/>
        <end position="100"/>
    </location>
</feature>
<evidence type="ECO:0000256" key="2">
    <source>
        <dbReference type="ARBA" id="ARBA00022729"/>
    </source>
</evidence>
<keyword evidence="5" id="KW-0325">Glycoprotein</keyword>
<reference evidence="8 9" key="1">
    <citation type="submission" date="2023-03" db="EMBL/GenBank/DDBJ databases">
        <title>High recombination rates correlate with genetic variation in Cardiocondyla obscurior ants.</title>
        <authorList>
            <person name="Errbii M."/>
        </authorList>
    </citation>
    <scope>NUCLEOTIDE SEQUENCE [LARGE SCALE GENOMIC DNA]</scope>
    <source>
        <strain evidence="8">Alpha-2009</strain>
        <tissue evidence="8">Whole body</tissue>
    </source>
</reference>
<evidence type="ECO:0000313" key="8">
    <source>
        <dbReference type="EMBL" id="KAL0131007.1"/>
    </source>
</evidence>
<sequence length="161" mass="18807">MKGIYVIFIAFAVCWIQIIAEEQLIQEKEIYENNIPTKCPPFEIFASNIAHETDCTKFYKCHYGRRYIMTCPPSGDSFEQLHFNRREQVCDWHWRAGCAYCPLKNKNGSWPRSKISHETDNCRYYYDCINGDKHLRSCPPHTCFSRTCQACVVNRAGGNCD</sequence>